<dbReference type="InParanoid" id="K3WWN0"/>
<feature type="chain" id="PRO_5003868175" description="Apple domain-containing protein" evidence="1">
    <location>
        <begin position="20"/>
        <end position="666"/>
    </location>
</feature>
<feature type="domain" description="Apple" evidence="2">
    <location>
        <begin position="45"/>
        <end position="134"/>
    </location>
</feature>
<dbReference type="AlphaFoldDB" id="K3WWN0"/>
<organism evidence="3 4">
    <name type="scientific">Globisporangium ultimum (strain ATCC 200006 / CBS 805.95 / DAOM BR144)</name>
    <name type="common">Pythium ultimum</name>
    <dbReference type="NCBI Taxonomy" id="431595"/>
    <lineage>
        <taxon>Eukaryota</taxon>
        <taxon>Sar</taxon>
        <taxon>Stramenopiles</taxon>
        <taxon>Oomycota</taxon>
        <taxon>Peronosporomycetes</taxon>
        <taxon>Pythiales</taxon>
        <taxon>Pythiaceae</taxon>
        <taxon>Globisporangium</taxon>
    </lineage>
</organism>
<evidence type="ECO:0000256" key="1">
    <source>
        <dbReference type="SAM" id="SignalP"/>
    </source>
</evidence>
<keyword evidence="1" id="KW-0732">Signal</keyword>
<evidence type="ECO:0000313" key="3">
    <source>
        <dbReference type="EnsemblProtists" id="PYU1_T009378"/>
    </source>
</evidence>
<dbReference type="EMBL" id="GL376622">
    <property type="status" value="NOT_ANNOTATED_CDS"/>
    <property type="molecule type" value="Genomic_DNA"/>
</dbReference>
<dbReference type="InterPro" id="IPR003609">
    <property type="entry name" value="Pan_app"/>
</dbReference>
<reference evidence="4" key="2">
    <citation type="submission" date="2010-04" db="EMBL/GenBank/DDBJ databases">
        <authorList>
            <person name="Buell R."/>
            <person name="Hamilton J."/>
            <person name="Hostetler J."/>
        </authorList>
    </citation>
    <scope>NUCLEOTIDE SEQUENCE [LARGE SCALE GENOMIC DNA]</scope>
    <source>
        <strain evidence="4">DAOM:BR144</strain>
    </source>
</reference>
<reference evidence="4" key="1">
    <citation type="journal article" date="2010" name="Genome Biol.">
        <title>Genome sequence of the necrotrophic plant pathogen Pythium ultimum reveals original pathogenicity mechanisms and effector repertoire.</title>
        <authorList>
            <person name="Levesque C.A."/>
            <person name="Brouwer H."/>
            <person name="Cano L."/>
            <person name="Hamilton J.P."/>
            <person name="Holt C."/>
            <person name="Huitema E."/>
            <person name="Raffaele S."/>
            <person name="Robideau G.P."/>
            <person name="Thines M."/>
            <person name="Win J."/>
            <person name="Zerillo M.M."/>
            <person name="Beakes G.W."/>
            <person name="Boore J.L."/>
            <person name="Busam D."/>
            <person name="Dumas B."/>
            <person name="Ferriera S."/>
            <person name="Fuerstenberg S.I."/>
            <person name="Gachon C.M."/>
            <person name="Gaulin E."/>
            <person name="Govers F."/>
            <person name="Grenville-Briggs L."/>
            <person name="Horner N."/>
            <person name="Hostetler J."/>
            <person name="Jiang R.H."/>
            <person name="Johnson J."/>
            <person name="Krajaejun T."/>
            <person name="Lin H."/>
            <person name="Meijer H.J."/>
            <person name="Moore B."/>
            <person name="Morris P."/>
            <person name="Phuntmart V."/>
            <person name="Puiu D."/>
            <person name="Shetty J."/>
            <person name="Stajich J.E."/>
            <person name="Tripathy S."/>
            <person name="Wawra S."/>
            <person name="van West P."/>
            <person name="Whitty B.R."/>
            <person name="Coutinho P.M."/>
            <person name="Henrissat B."/>
            <person name="Martin F."/>
            <person name="Thomas P.D."/>
            <person name="Tyler B.M."/>
            <person name="De Vries R.P."/>
            <person name="Kamoun S."/>
            <person name="Yandell M."/>
            <person name="Tisserat N."/>
            <person name="Buell C.R."/>
        </authorList>
    </citation>
    <scope>NUCLEOTIDE SEQUENCE</scope>
    <source>
        <strain evidence="4">DAOM:BR144</strain>
    </source>
</reference>
<protein>
    <recommendedName>
        <fullName evidence="2">Apple domain-containing protein</fullName>
    </recommendedName>
</protein>
<evidence type="ECO:0000313" key="4">
    <source>
        <dbReference type="Proteomes" id="UP000019132"/>
    </source>
</evidence>
<name>K3WWN0_GLOUD</name>
<proteinExistence type="predicted"/>
<feature type="signal peptide" evidence="1">
    <location>
        <begin position="1"/>
        <end position="19"/>
    </location>
</feature>
<sequence>MRVALFVSLALSIATNVQARSLRSEATECIAFGGTATAWDATTSCSDYYVGFVNSDARITEGSASVKVTTTADAVSTFEECASKCFLKKKCQWFKVTSNADGSSKKCSYYQHLALSQATSSSTATTVNQFGFLLSSDGDYLNQNIQDKTGVYQLGGYNFYKTLDSSSKTISMYISSASAVCAAVPLTLYRAFAIGYQTASMLEKVAAGTIINSMDAKFTLDGFTTALKLGTDHVFSIPTDDVEINSSGNVVRTGKAGTTYEYRLDTSGRVTRVKGRFTYDNLLRKPGDPSSNSAGTTIRNQYCVAAYQQRYNIIQQLTDATSAKMPFQAGHNVGCQFSNANGFFNFVPQSANSNALNGCWYNTELSTARLLKMGCQGDYQVLNKYFSKQGDISEISSLTGPLLDATAAASFYSNTGSSSTLAVQKPCGFFYRPVKMSLDFTITGADSASRCALPLDTIINNAGKFYTVAASTASMIITRAFAQWAYETPQFYRLRGMATADFRMNQCYAETGTLLSKMTFTSDFDRVFLKIKSSTVTSVSTATCVSVNSVGSLQVGACDTASSAYRWTAPVSTIMTNGATKCIRTTADATCVTPEFRYVKSSVTFSGTTADVTSGDQLVDGQVYVGTKCLVQTGTVLSFAVSTSCLTLQATYALDTSSLDSDDGDD</sequence>
<accession>K3WWN0</accession>
<dbReference type="Proteomes" id="UP000019132">
    <property type="component" value="Unassembled WGS sequence"/>
</dbReference>
<reference evidence="3" key="3">
    <citation type="submission" date="2015-02" db="UniProtKB">
        <authorList>
            <consortium name="EnsemblProtists"/>
        </authorList>
    </citation>
    <scope>IDENTIFICATION</scope>
    <source>
        <strain evidence="3">DAOM BR144</strain>
    </source>
</reference>
<dbReference type="HOGENOM" id="CLU_396650_0_0_1"/>
<dbReference type="VEuPathDB" id="FungiDB:PYU1_G009360"/>
<dbReference type="PROSITE" id="PS50948">
    <property type="entry name" value="PAN"/>
    <property type="match status" value="1"/>
</dbReference>
<dbReference type="EnsemblProtists" id="PYU1_T009378">
    <property type="protein sequence ID" value="PYU1_T009378"/>
    <property type="gene ID" value="PYU1_G009360"/>
</dbReference>
<dbReference type="eggNOG" id="ENOG502RWBB">
    <property type="taxonomic scope" value="Eukaryota"/>
</dbReference>
<evidence type="ECO:0000259" key="2">
    <source>
        <dbReference type="PROSITE" id="PS50948"/>
    </source>
</evidence>
<keyword evidence="4" id="KW-1185">Reference proteome</keyword>